<evidence type="ECO:0000259" key="2">
    <source>
        <dbReference type="PROSITE" id="PS51272"/>
    </source>
</evidence>
<evidence type="ECO:0000313" key="3">
    <source>
        <dbReference type="EMBL" id="KDR94669.1"/>
    </source>
</evidence>
<dbReference type="OrthoDB" id="1752945at2"/>
<keyword evidence="4" id="KW-1185">Reference proteome</keyword>
<proteinExistence type="predicted"/>
<dbReference type="RefSeq" id="WP_038266572.1">
    <property type="nucleotide sequence ID" value="NZ_FSRH01000015.1"/>
</dbReference>
<dbReference type="STRING" id="1121324.CLIT_14c01300"/>
<gene>
    <name evidence="3" type="primary">amyB3</name>
    <name evidence="3" type="ORF">CLIT_14c01300</name>
</gene>
<organism evidence="3 4">
    <name type="scientific">Peptoclostridium litorale DSM 5388</name>
    <dbReference type="NCBI Taxonomy" id="1121324"/>
    <lineage>
        <taxon>Bacteria</taxon>
        <taxon>Bacillati</taxon>
        <taxon>Bacillota</taxon>
        <taxon>Clostridia</taxon>
        <taxon>Peptostreptococcales</taxon>
        <taxon>Peptoclostridiaceae</taxon>
        <taxon>Peptoclostridium</taxon>
    </lineage>
</organism>
<dbReference type="AlphaFoldDB" id="A0A069RC99"/>
<feature type="domain" description="SLH" evidence="2">
    <location>
        <begin position="517"/>
        <end position="574"/>
    </location>
</feature>
<dbReference type="eggNOG" id="COG2041">
    <property type="taxonomic scope" value="Bacteria"/>
</dbReference>
<dbReference type="PANTHER" id="PTHR43308">
    <property type="entry name" value="OUTER MEMBRANE PROTEIN ALPHA-RELATED"/>
    <property type="match status" value="1"/>
</dbReference>
<evidence type="ECO:0000256" key="1">
    <source>
        <dbReference type="ARBA" id="ARBA00022737"/>
    </source>
</evidence>
<dbReference type="Pfam" id="PF00395">
    <property type="entry name" value="SLH"/>
    <property type="match status" value="3"/>
</dbReference>
<keyword evidence="3" id="KW-0378">Hydrolase</keyword>
<dbReference type="EC" id="3.2.1.41" evidence="3"/>
<dbReference type="InterPro" id="IPR001119">
    <property type="entry name" value="SLH_dom"/>
</dbReference>
<dbReference type="PANTHER" id="PTHR43308:SF5">
    <property type="entry name" value="S-LAYER PROTEIN _ PEPTIDOGLYCAN ENDO-BETA-N-ACETYLGLUCOSAMINIDASE"/>
    <property type="match status" value="1"/>
</dbReference>
<reference evidence="3 4" key="1">
    <citation type="submission" date="2014-03" db="EMBL/GenBank/DDBJ databases">
        <title>Genome sequence of Clostridium litorale W6, DSM 5388.</title>
        <authorList>
            <person name="Poehlein A."/>
            <person name="Jagirdar A."/>
            <person name="Khonsari B."/>
            <person name="Chibani C.M."/>
            <person name="Gutierrez Gutierrez D.A."/>
            <person name="Davydova E."/>
            <person name="Alghaithi H.S."/>
            <person name="Nair K.P."/>
            <person name="Dhamotharan K."/>
            <person name="Chandran L."/>
            <person name="G W."/>
            <person name="Daniel R."/>
        </authorList>
    </citation>
    <scope>NUCLEOTIDE SEQUENCE [LARGE SCALE GENOMIC DNA]</scope>
    <source>
        <strain evidence="3 4">W6</strain>
    </source>
</reference>
<dbReference type="EMBL" id="JJMM01000014">
    <property type="protein sequence ID" value="KDR94669.1"/>
    <property type="molecule type" value="Genomic_DNA"/>
</dbReference>
<keyword evidence="1" id="KW-0677">Repeat</keyword>
<protein>
    <submittedName>
        <fullName evidence="3">Amylopullulanase AmyB</fullName>
        <ecNumber evidence="3">3.2.1.1</ecNumber>
        <ecNumber evidence="3">3.2.1.41</ecNumber>
    </submittedName>
</protein>
<feature type="domain" description="SLH" evidence="2">
    <location>
        <begin position="575"/>
        <end position="638"/>
    </location>
</feature>
<sequence>MKEKLTAVFLLLVMTILTPLSEYGAYAYDSNYIFDASASLSDSDRAKFFRIIANAISDDYTSEIRDAVSDISSSGKEVLEENGFISGSNVAPMEEVFLAISQIMDPGGDYRDGYDGDSFFWVGVDIGKDDDSSNEARKKCIEISEYLFESLPGEVKEGDFARYGGTAEGGKLVRDILTETFGQGDICSKYYKGSGRFEIVLPDNFLESANRALKQDVDDPLVLDLDHEEAIQAFIDVFNQKINDNGDALDAKDIAAKLQIVEIIGGGSSGGDHGAVAEDKEEEGIITKWEDEDSAHVQNNVGFVVQKDTSSETLKVNVDEEQLEDEVARVIDTMAAQEQQGDLQSQGELFVDLGSVENGHTEIGIPVGALEAALESDVSLRFKGNNVEIIMPVENVDRDSTVMRMEVDKEEDTAKLADSIARTLQQNENMPQIKQAITLNLCCVHAGGHEDMMSNFEKEMDIEIDLSHTGIDPKRAVLVSVCCDDSNEQAMEIVGSKIVGGKLVAHVSRAGTYALIQRDLHFADVQDHWSHQYVDSLGCKGVLSGYSGGSFNPDGLVTRAEFARMMVMATDCRQAEGADFSDIGSHWAKECIETAHANGFIKGYDDGTFRPDKTISRAEMALMAARAVKAKENYVDVPEFKDGDLIPAWADTGVEKSVGTGLMEGDTKGLFNPQGYTTRGEAAAVIYRIFYKDI</sequence>
<comment type="caution">
    <text evidence="3">The sequence shown here is derived from an EMBL/GenBank/DDBJ whole genome shotgun (WGS) entry which is preliminary data.</text>
</comment>
<dbReference type="EC" id="3.2.1.1" evidence="3"/>
<feature type="domain" description="SLH" evidence="2">
    <location>
        <begin position="639"/>
        <end position="694"/>
    </location>
</feature>
<dbReference type="PROSITE" id="PS51272">
    <property type="entry name" value="SLH"/>
    <property type="match status" value="3"/>
</dbReference>
<dbReference type="GO" id="GO:0051060">
    <property type="term" value="F:pullulanase activity"/>
    <property type="evidence" value="ECO:0007669"/>
    <property type="project" value="UniProtKB-EC"/>
</dbReference>
<keyword evidence="3" id="KW-0326">Glycosidase</keyword>
<evidence type="ECO:0000313" key="4">
    <source>
        <dbReference type="Proteomes" id="UP000027946"/>
    </source>
</evidence>
<dbReference type="Proteomes" id="UP000027946">
    <property type="component" value="Unassembled WGS sequence"/>
</dbReference>
<accession>A0A069RC99</accession>
<dbReference type="InterPro" id="IPR051465">
    <property type="entry name" value="Cell_Envelope_Struct_Comp"/>
</dbReference>
<name>A0A069RC99_PEPLI</name>
<dbReference type="GO" id="GO:0004556">
    <property type="term" value="F:alpha-amylase activity"/>
    <property type="evidence" value="ECO:0007669"/>
    <property type="project" value="UniProtKB-EC"/>
</dbReference>